<dbReference type="EMBL" id="ANAH02000063">
    <property type="protein sequence ID" value="EPX57475.1"/>
    <property type="molecule type" value="Genomic_DNA"/>
</dbReference>
<reference evidence="2" key="1">
    <citation type="submission" date="2013-05" db="EMBL/GenBank/DDBJ databases">
        <title>Genome assembly of Cystobacter fuscus DSM 2262.</title>
        <authorList>
            <person name="Sharma G."/>
            <person name="Khatri I."/>
            <person name="Kaur C."/>
            <person name="Mayilraj S."/>
            <person name="Subramanian S."/>
        </authorList>
    </citation>
    <scope>NUCLEOTIDE SEQUENCE [LARGE SCALE GENOMIC DNA]</scope>
    <source>
        <strain evidence="2">DSM 2262</strain>
    </source>
</reference>
<feature type="compositionally biased region" description="Pro residues" evidence="1">
    <location>
        <begin position="45"/>
        <end position="59"/>
    </location>
</feature>
<protein>
    <submittedName>
        <fullName evidence="2">Uncharacterized protein</fullName>
    </submittedName>
</protein>
<comment type="caution">
    <text evidence="2">The sequence shown here is derived from an EMBL/GenBank/DDBJ whole genome shotgun (WGS) entry which is preliminary data.</text>
</comment>
<proteinExistence type="predicted"/>
<dbReference type="Proteomes" id="UP000011682">
    <property type="component" value="Unassembled WGS sequence"/>
</dbReference>
<keyword evidence="3" id="KW-1185">Reference proteome</keyword>
<feature type="region of interest" description="Disordered" evidence="1">
    <location>
        <begin position="1"/>
        <end position="24"/>
    </location>
</feature>
<evidence type="ECO:0000256" key="1">
    <source>
        <dbReference type="SAM" id="MobiDB-lite"/>
    </source>
</evidence>
<sequence length="65" mass="6860">MTLGHRSSFDACPERSPGAARSYRPVGAQKTVLITAAISVRHPRGTPPLLPACSPPPSPLMLRPS</sequence>
<name>S9NZ23_CYSF2</name>
<evidence type="ECO:0000313" key="3">
    <source>
        <dbReference type="Proteomes" id="UP000011682"/>
    </source>
</evidence>
<gene>
    <name evidence="2" type="ORF">D187_006650</name>
</gene>
<organism evidence="2 3">
    <name type="scientific">Cystobacter fuscus (strain ATCC 25194 / DSM 2262 / NBRC 100088 / M29)</name>
    <dbReference type="NCBI Taxonomy" id="1242864"/>
    <lineage>
        <taxon>Bacteria</taxon>
        <taxon>Pseudomonadati</taxon>
        <taxon>Myxococcota</taxon>
        <taxon>Myxococcia</taxon>
        <taxon>Myxococcales</taxon>
        <taxon>Cystobacterineae</taxon>
        <taxon>Archangiaceae</taxon>
        <taxon>Cystobacter</taxon>
    </lineage>
</organism>
<dbReference type="AlphaFoldDB" id="S9NZ23"/>
<evidence type="ECO:0000313" key="2">
    <source>
        <dbReference type="EMBL" id="EPX57475.1"/>
    </source>
</evidence>
<feature type="region of interest" description="Disordered" evidence="1">
    <location>
        <begin position="43"/>
        <end position="65"/>
    </location>
</feature>
<accession>S9NZ23</accession>